<sequence>MTFFKAWSRTNSTALSIRPPFNARSMWRRVFVVLKMVRVLRLLGQRAASRRAFLEKQHQAMYGSSGHQPRCATPGCSSDWYYVQKNGHCTACNANRPRQGVMDSSVMETIRKAWSRLTFRKPKDAGLSDEEYAMMLGVEWNSQHQEQYPNTLKLVYNLSQFPPHVNQNANLNADMVDELVKHSSECAASERGQMCHVGGCAEMRRILHHTSVHPNAEPSCTDCLKAYRILLSHAERCRVLCRVPRCSGVKTHLECRAAAASGNAAAPQMCWVRTPQMSWWPAIAYPMHYPLPQLPLYVVDQYQDGHQIVCCLGDRQFACLPLNQILPWTQPALQSSTEPLCNHLACEDLRGCVGYAATCVFASLEQHKMAMTHHHAMASLSGPHPQQVSQPPPRTRLPSLPSLLARQPQTTPVTNEFDGGFISPEVHMKKRKLIQVPQLRS</sequence>
<dbReference type="InterPro" id="IPR035898">
    <property type="entry name" value="TAZ_dom_sf"/>
</dbReference>
<organism evidence="2">
    <name type="scientific">Aphanomyces astaci</name>
    <name type="common">Crayfish plague agent</name>
    <dbReference type="NCBI Taxonomy" id="112090"/>
    <lineage>
        <taxon>Eukaryota</taxon>
        <taxon>Sar</taxon>
        <taxon>Stramenopiles</taxon>
        <taxon>Oomycota</taxon>
        <taxon>Saprolegniomycetes</taxon>
        <taxon>Saprolegniales</taxon>
        <taxon>Verrucalvaceae</taxon>
        <taxon>Aphanomyces</taxon>
    </lineage>
</organism>
<dbReference type="Gene3D" id="2.30.30.140">
    <property type="match status" value="1"/>
</dbReference>
<evidence type="ECO:0000256" key="1">
    <source>
        <dbReference type="SAM" id="MobiDB-lite"/>
    </source>
</evidence>
<name>W4GUD9_APHAT</name>
<evidence type="ECO:0000313" key="2">
    <source>
        <dbReference type="EMBL" id="ETV82604.1"/>
    </source>
</evidence>
<dbReference type="SUPFAM" id="SSF63748">
    <property type="entry name" value="Tudor/PWWP/MBT"/>
    <property type="match status" value="1"/>
</dbReference>
<dbReference type="Gene3D" id="1.20.1020.10">
    <property type="entry name" value="TAZ domain"/>
    <property type="match status" value="1"/>
</dbReference>
<dbReference type="CDD" id="cd05162">
    <property type="entry name" value="PWWP"/>
    <property type="match status" value="1"/>
</dbReference>
<accession>W4GUD9</accession>
<feature type="region of interest" description="Disordered" evidence="1">
    <location>
        <begin position="379"/>
        <end position="400"/>
    </location>
</feature>
<dbReference type="GeneID" id="20807181"/>
<reference evidence="2" key="1">
    <citation type="submission" date="2013-12" db="EMBL/GenBank/DDBJ databases">
        <title>The Genome Sequence of Aphanomyces astaci APO3.</title>
        <authorList>
            <consortium name="The Broad Institute Genomics Platform"/>
            <person name="Russ C."/>
            <person name="Tyler B."/>
            <person name="van West P."/>
            <person name="Dieguez-Uribeondo J."/>
            <person name="Young S.K."/>
            <person name="Zeng Q."/>
            <person name="Gargeya S."/>
            <person name="Fitzgerald M."/>
            <person name="Abouelleil A."/>
            <person name="Alvarado L."/>
            <person name="Chapman S.B."/>
            <person name="Gainer-Dewar J."/>
            <person name="Goldberg J."/>
            <person name="Griggs A."/>
            <person name="Gujja S."/>
            <person name="Hansen M."/>
            <person name="Howarth C."/>
            <person name="Imamovic A."/>
            <person name="Ireland A."/>
            <person name="Larimer J."/>
            <person name="McCowan C."/>
            <person name="Murphy C."/>
            <person name="Pearson M."/>
            <person name="Poon T.W."/>
            <person name="Priest M."/>
            <person name="Roberts A."/>
            <person name="Saif S."/>
            <person name="Shea T."/>
            <person name="Sykes S."/>
            <person name="Wortman J."/>
            <person name="Nusbaum C."/>
            <person name="Birren B."/>
        </authorList>
    </citation>
    <scope>NUCLEOTIDE SEQUENCE [LARGE SCALE GENOMIC DNA]</scope>
    <source>
        <strain evidence="2">APO3</strain>
    </source>
</reference>
<dbReference type="OrthoDB" id="65769at2759"/>
<gene>
    <name evidence="2" type="ORF">H257_05185</name>
</gene>
<dbReference type="AlphaFoldDB" id="W4GUD9"/>
<proteinExistence type="predicted"/>
<dbReference type="SUPFAM" id="SSF57933">
    <property type="entry name" value="TAZ domain"/>
    <property type="match status" value="1"/>
</dbReference>
<protein>
    <submittedName>
        <fullName evidence="2">Uncharacterized protein</fullName>
    </submittedName>
</protein>
<dbReference type="EMBL" id="KI913122">
    <property type="protein sequence ID" value="ETV82604.1"/>
    <property type="molecule type" value="Genomic_DNA"/>
</dbReference>
<dbReference type="VEuPathDB" id="FungiDB:H257_05185"/>
<dbReference type="RefSeq" id="XP_009828273.1">
    <property type="nucleotide sequence ID" value="XM_009829971.1"/>
</dbReference>